<keyword evidence="6" id="KW-1185">Reference proteome</keyword>
<dbReference type="Pfam" id="PF13863">
    <property type="entry name" value="DUF4200"/>
    <property type="match status" value="1"/>
</dbReference>
<name>A0AAW1AQL7_CROAD</name>
<sequence>MGDGLEEIAICKLKLSAVSPNIPASGHAVAREERGGARLLIPDGRVAPTTERCAGRLPGNRQGSSRDRFVLQAVASLAPRGCSGVAGGEGRKGPMASDLEERVRAAVRDKLLMMKIPERENDFLPSSCCLLEKQRELAEVEKSFLATKEEFQKKMEHLQQRRQELEHKEGQLKQAILKFDKFLKENDAKRNRAMRKAEQEKQQVAEKEVEAEHLKQELARLMTAKTKLQQRLAAHKPFSEYLQKVLGKTEQFQEISELIGRFQTLMATQASLVQREQVAREAVEEERRCLQQYMDESSNRILQQNNLVAQLQGQLEQSQAKFLELESNWICIQNTAADKTLELGQIKLAALNLFQMVAKHRKLPMNVPQEDTEAQLDVVQLCVEDLTAALADFRKGQPPQASQPEKPVLSQASTSASQSQQLSRTQSLHSK</sequence>
<dbReference type="AlphaFoldDB" id="A0AAW1AQL7"/>
<dbReference type="EMBL" id="JAOTOJ010000018">
    <property type="protein sequence ID" value="KAK9391632.1"/>
    <property type="molecule type" value="Genomic_DNA"/>
</dbReference>
<feature type="region of interest" description="Disordered" evidence="3">
    <location>
        <begin position="393"/>
        <end position="431"/>
    </location>
</feature>
<organism evidence="5 6">
    <name type="scientific">Crotalus adamanteus</name>
    <name type="common">Eastern diamondback rattlesnake</name>
    <dbReference type="NCBI Taxonomy" id="8729"/>
    <lineage>
        <taxon>Eukaryota</taxon>
        <taxon>Metazoa</taxon>
        <taxon>Chordata</taxon>
        <taxon>Craniata</taxon>
        <taxon>Vertebrata</taxon>
        <taxon>Euteleostomi</taxon>
        <taxon>Lepidosauria</taxon>
        <taxon>Squamata</taxon>
        <taxon>Bifurcata</taxon>
        <taxon>Unidentata</taxon>
        <taxon>Episquamata</taxon>
        <taxon>Toxicofera</taxon>
        <taxon>Serpentes</taxon>
        <taxon>Colubroidea</taxon>
        <taxon>Viperidae</taxon>
        <taxon>Crotalinae</taxon>
        <taxon>Crotalus</taxon>
    </lineage>
</organism>
<comment type="caution">
    <text evidence="5">The sequence shown here is derived from an EMBL/GenBank/DDBJ whole genome shotgun (WGS) entry which is preliminary data.</text>
</comment>
<dbReference type="PANTHER" id="PTHR21683:SF8">
    <property type="entry name" value="COILED-COIL DOMAIN-CONTAINING PROTEIN 42"/>
    <property type="match status" value="1"/>
</dbReference>
<reference evidence="5 6" key="1">
    <citation type="journal article" date="2024" name="Proc. Natl. Acad. Sci. U.S.A.">
        <title>The genetic regulatory architecture and epigenomic basis for age-related changes in rattlesnake venom.</title>
        <authorList>
            <person name="Hogan M.P."/>
            <person name="Holding M.L."/>
            <person name="Nystrom G.S."/>
            <person name="Colston T.J."/>
            <person name="Bartlett D.A."/>
            <person name="Mason A.J."/>
            <person name="Ellsworth S.A."/>
            <person name="Rautsaw R.M."/>
            <person name="Lawrence K.C."/>
            <person name="Strickland J.L."/>
            <person name="He B."/>
            <person name="Fraser P."/>
            <person name="Margres M.J."/>
            <person name="Gilbert D.M."/>
            <person name="Gibbs H.L."/>
            <person name="Parkinson C.L."/>
            <person name="Rokyta D.R."/>
        </authorList>
    </citation>
    <scope>NUCLEOTIDE SEQUENCE [LARGE SCALE GENOMIC DNA]</scope>
    <source>
        <strain evidence="5">DRR0105</strain>
    </source>
</reference>
<protein>
    <submittedName>
        <fullName evidence="5">Coiled-coil domain-containing protein 42B</fullName>
    </submittedName>
</protein>
<evidence type="ECO:0000256" key="2">
    <source>
        <dbReference type="SAM" id="Coils"/>
    </source>
</evidence>
<dbReference type="GO" id="GO:0007286">
    <property type="term" value="P:spermatid development"/>
    <property type="evidence" value="ECO:0007669"/>
    <property type="project" value="TreeGrafter"/>
</dbReference>
<dbReference type="InterPro" id="IPR025252">
    <property type="entry name" value="DUF4200"/>
</dbReference>
<accession>A0AAW1AQL7</accession>
<evidence type="ECO:0000256" key="1">
    <source>
        <dbReference type="ARBA" id="ARBA00023054"/>
    </source>
</evidence>
<evidence type="ECO:0000259" key="4">
    <source>
        <dbReference type="Pfam" id="PF13863"/>
    </source>
</evidence>
<feature type="coiled-coil region" evidence="2">
    <location>
        <begin position="280"/>
        <end position="328"/>
    </location>
</feature>
<dbReference type="GO" id="GO:0005856">
    <property type="term" value="C:cytoskeleton"/>
    <property type="evidence" value="ECO:0007669"/>
    <property type="project" value="UniProtKB-ARBA"/>
</dbReference>
<keyword evidence="1 2" id="KW-0175">Coiled coil</keyword>
<evidence type="ECO:0000256" key="3">
    <source>
        <dbReference type="SAM" id="MobiDB-lite"/>
    </source>
</evidence>
<dbReference type="Proteomes" id="UP001474421">
    <property type="component" value="Unassembled WGS sequence"/>
</dbReference>
<evidence type="ECO:0000313" key="6">
    <source>
        <dbReference type="Proteomes" id="UP001474421"/>
    </source>
</evidence>
<gene>
    <name evidence="5" type="ORF">NXF25_018021</name>
</gene>
<feature type="coiled-coil region" evidence="2">
    <location>
        <begin position="130"/>
        <end position="231"/>
    </location>
</feature>
<feature type="domain" description="DUF4200" evidence="4">
    <location>
        <begin position="130"/>
        <end position="246"/>
    </location>
</feature>
<evidence type="ECO:0000313" key="5">
    <source>
        <dbReference type="EMBL" id="KAK9391632.1"/>
    </source>
</evidence>
<feature type="compositionally biased region" description="Low complexity" evidence="3">
    <location>
        <begin position="410"/>
        <end position="431"/>
    </location>
</feature>
<dbReference type="PANTHER" id="PTHR21683">
    <property type="entry name" value="COILED-COIL DOMAIN-CONTAINING PROTEIN 42 LIKE-2-LIKE-RELATED"/>
    <property type="match status" value="1"/>
</dbReference>
<proteinExistence type="predicted"/>
<dbReference type="InterPro" id="IPR051147">
    <property type="entry name" value="CFAP_domain-containing"/>
</dbReference>